<evidence type="ECO:0000256" key="8">
    <source>
        <dbReference type="ARBA" id="ARBA00022777"/>
    </source>
</evidence>
<comment type="caution">
    <text evidence="19">The sequence shown here is derived from an EMBL/GenBank/DDBJ whole genome shotgun (WGS) entry which is preliminary data.</text>
</comment>
<feature type="domain" description="PEP-utilising enzyme C-terminal" evidence="18">
    <location>
        <begin position="518"/>
        <end position="870"/>
    </location>
</feature>
<dbReference type="PIRSF" id="PIRSF000853">
    <property type="entry name" value="PPDK"/>
    <property type="match status" value="1"/>
</dbReference>
<feature type="active site" description="Proton donor" evidence="12">
    <location>
        <position position="832"/>
    </location>
</feature>
<dbReference type="RefSeq" id="WP_004800138.1">
    <property type="nucleotide sequence ID" value="NZ_DS483476.1"/>
</dbReference>
<dbReference type="InterPro" id="IPR018274">
    <property type="entry name" value="PEP_util_AS"/>
</dbReference>
<evidence type="ECO:0000256" key="1">
    <source>
        <dbReference type="ARBA" id="ARBA00001946"/>
    </source>
</evidence>
<dbReference type="Pfam" id="PF02896">
    <property type="entry name" value="PEP-utilizers_C"/>
    <property type="match status" value="1"/>
</dbReference>
<dbReference type="HOGENOM" id="CLU_015345_0_2_9"/>
<dbReference type="PANTHER" id="PTHR22931">
    <property type="entry name" value="PHOSPHOENOLPYRUVATE DIKINASE-RELATED"/>
    <property type="match status" value="1"/>
</dbReference>
<dbReference type="InterPro" id="IPR002192">
    <property type="entry name" value="PPDK_AMP/ATP-bd"/>
</dbReference>
<keyword evidence="8 19" id="KW-0418">Kinase</keyword>
<feature type="binding site" evidence="14">
    <location>
        <position position="770"/>
    </location>
    <ligand>
        <name>Mg(2+)</name>
        <dbReference type="ChEBI" id="CHEBI:18420"/>
    </ligand>
</feature>
<dbReference type="InterPro" id="IPR010121">
    <property type="entry name" value="Pyruvate_phosphate_dikinase"/>
</dbReference>
<evidence type="ECO:0000256" key="12">
    <source>
        <dbReference type="PIRSR" id="PIRSR000853-1"/>
    </source>
</evidence>
<dbReference type="PANTHER" id="PTHR22931:SF9">
    <property type="entry name" value="PYRUVATE, PHOSPHATE DIKINASE 1, CHLOROPLASTIC"/>
    <property type="match status" value="1"/>
</dbReference>
<evidence type="ECO:0000313" key="19">
    <source>
        <dbReference type="EMBL" id="EDP10993.1"/>
    </source>
</evidence>
<dbReference type="Gene3D" id="3.30.1490.20">
    <property type="entry name" value="ATP-grasp fold, A domain"/>
    <property type="match status" value="1"/>
</dbReference>
<dbReference type="InterPro" id="IPR036637">
    <property type="entry name" value="Phosphohistidine_dom_sf"/>
</dbReference>
<dbReference type="InterPro" id="IPR040442">
    <property type="entry name" value="Pyrv_kinase-like_dom_sf"/>
</dbReference>
<dbReference type="Gene3D" id="3.30.470.20">
    <property type="entry name" value="ATP-grasp fold, B domain"/>
    <property type="match status" value="1"/>
</dbReference>
<feature type="domain" description="Pyruvate phosphate dikinase AMP/ATP-binding" evidence="17">
    <location>
        <begin position="60"/>
        <end position="292"/>
    </location>
</feature>
<evidence type="ECO:0000259" key="18">
    <source>
        <dbReference type="Pfam" id="PF02896"/>
    </source>
</evidence>
<dbReference type="eggNOG" id="COG0574">
    <property type="taxonomic scope" value="Bacteria"/>
</dbReference>
<feature type="binding site" evidence="13">
    <location>
        <position position="746"/>
    </location>
    <ligand>
        <name>substrate</name>
    </ligand>
</feature>
<accession>A8RD53</accession>
<feature type="binding site" evidence="14">
    <location>
        <position position="746"/>
    </location>
    <ligand>
        <name>Mg(2+)</name>
        <dbReference type="ChEBI" id="CHEBI:18420"/>
    </ligand>
</feature>
<comment type="cofactor">
    <cofactor evidence="1 11 14">
        <name>Mg(2+)</name>
        <dbReference type="ChEBI" id="CHEBI:18420"/>
    </cofactor>
</comment>
<dbReference type="InterPro" id="IPR013815">
    <property type="entry name" value="ATP_grasp_subdomain_1"/>
</dbReference>
<dbReference type="Gene3D" id="1.10.189.10">
    <property type="entry name" value="Pyruvate Phosphate Dikinase, domain 2"/>
    <property type="match status" value="1"/>
</dbReference>
<keyword evidence="19" id="KW-0670">Pyruvate</keyword>
<dbReference type="PROSITE" id="PS00742">
    <property type="entry name" value="PEP_ENZYMES_2"/>
    <property type="match status" value="1"/>
</dbReference>
<protein>
    <recommendedName>
        <fullName evidence="4 11">Pyruvate, phosphate dikinase</fullName>
        <ecNumber evidence="3 11">2.7.9.1</ecNumber>
    </recommendedName>
</protein>
<feature type="domain" description="PEP-utilising enzyme mobile" evidence="16">
    <location>
        <begin position="422"/>
        <end position="503"/>
    </location>
</feature>
<keyword evidence="15" id="KW-0175">Coiled coil</keyword>
<evidence type="ECO:0000256" key="5">
    <source>
        <dbReference type="ARBA" id="ARBA00022679"/>
    </source>
</evidence>
<dbReference type="AlphaFoldDB" id="A8RD53"/>
<comment type="catalytic activity">
    <reaction evidence="11">
        <text>pyruvate + phosphate + ATP = phosphoenolpyruvate + AMP + diphosphate + H(+)</text>
        <dbReference type="Rhea" id="RHEA:10756"/>
        <dbReference type="ChEBI" id="CHEBI:15361"/>
        <dbReference type="ChEBI" id="CHEBI:15378"/>
        <dbReference type="ChEBI" id="CHEBI:30616"/>
        <dbReference type="ChEBI" id="CHEBI:33019"/>
        <dbReference type="ChEBI" id="CHEBI:43474"/>
        <dbReference type="ChEBI" id="CHEBI:58702"/>
        <dbReference type="ChEBI" id="CHEBI:456215"/>
        <dbReference type="EC" id="2.7.9.1"/>
    </reaction>
</comment>
<dbReference type="STRING" id="428127.EUBDOL_01592"/>
<feature type="active site" description="Tele-phosphohistidine intermediate" evidence="12">
    <location>
        <position position="455"/>
    </location>
</feature>
<evidence type="ECO:0000256" key="15">
    <source>
        <dbReference type="SAM" id="Coils"/>
    </source>
</evidence>
<dbReference type="Proteomes" id="UP000004090">
    <property type="component" value="Unassembled WGS sequence"/>
</dbReference>
<dbReference type="Gene3D" id="1.20.80.30">
    <property type="match status" value="1"/>
</dbReference>
<keyword evidence="5 19" id="KW-0808">Transferase</keyword>
<feature type="binding site" evidence="13">
    <location>
        <position position="770"/>
    </location>
    <ligand>
        <name>substrate</name>
    </ligand>
</feature>
<evidence type="ECO:0000256" key="13">
    <source>
        <dbReference type="PIRSR" id="PIRSR000853-2"/>
    </source>
</evidence>
<dbReference type="SUPFAM" id="SSF51621">
    <property type="entry name" value="Phosphoenolpyruvate/pyruvate domain"/>
    <property type="match status" value="1"/>
</dbReference>
<dbReference type="PROSITE" id="PS00370">
    <property type="entry name" value="PEP_ENZYMES_PHOS_SITE"/>
    <property type="match status" value="1"/>
</dbReference>
<dbReference type="InterPro" id="IPR023151">
    <property type="entry name" value="PEP_util_CS"/>
</dbReference>
<keyword evidence="9" id="KW-0067">ATP-binding</keyword>
<comment type="similarity">
    <text evidence="2 11">Belongs to the PEP-utilizing enzyme family.</text>
</comment>
<dbReference type="Gene3D" id="3.20.20.60">
    <property type="entry name" value="Phosphoenolpyruvate-binding domains"/>
    <property type="match status" value="1"/>
</dbReference>
<keyword evidence="7" id="KW-0547">Nucleotide-binding</keyword>
<feature type="binding site" evidence="13">
    <location>
        <position position="768"/>
    </location>
    <ligand>
        <name>substrate</name>
    </ligand>
</feature>
<dbReference type="Pfam" id="PF01326">
    <property type="entry name" value="PPDK_N"/>
    <property type="match status" value="2"/>
</dbReference>
<keyword evidence="6 14" id="KW-0479">Metal-binding</keyword>
<feature type="binding site" evidence="13">
    <location>
        <position position="767"/>
    </location>
    <ligand>
        <name>substrate</name>
    </ligand>
</feature>
<dbReference type="GO" id="GO:0046872">
    <property type="term" value="F:metal ion binding"/>
    <property type="evidence" value="ECO:0007669"/>
    <property type="project" value="UniProtKB-UniRule"/>
</dbReference>
<organism evidence="19 20">
    <name type="scientific">Amedibacillus dolichus DSM 3991</name>
    <dbReference type="NCBI Taxonomy" id="428127"/>
    <lineage>
        <taxon>Bacteria</taxon>
        <taxon>Bacillati</taxon>
        <taxon>Bacillota</taxon>
        <taxon>Erysipelotrichia</taxon>
        <taxon>Erysipelotrichales</taxon>
        <taxon>Erysipelotrichaceae</taxon>
        <taxon>Amedibacillus</taxon>
    </lineage>
</organism>
<evidence type="ECO:0000256" key="10">
    <source>
        <dbReference type="ARBA" id="ARBA00022842"/>
    </source>
</evidence>
<dbReference type="InterPro" id="IPR000121">
    <property type="entry name" value="PEP_util_C"/>
</dbReference>
<dbReference type="NCBIfam" id="TIGR01828">
    <property type="entry name" value="pyru_phos_dikin"/>
    <property type="match status" value="1"/>
</dbReference>
<evidence type="ECO:0000256" key="4">
    <source>
        <dbReference type="ARBA" id="ARBA00020138"/>
    </source>
</evidence>
<feature type="domain" description="Pyruvate phosphate dikinase AMP/ATP-binding" evidence="17">
    <location>
        <begin position="300"/>
        <end position="356"/>
    </location>
</feature>
<gene>
    <name evidence="19" type="primary">ppdK</name>
    <name evidence="19" type="ORF">EUBDOL_01592</name>
</gene>
<dbReference type="SUPFAM" id="SSF52009">
    <property type="entry name" value="Phosphohistidine domain"/>
    <property type="match status" value="1"/>
</dbReference>
<feature type="binding site" evidence="13">
    <location>
        <position position="617"/>
    </location>
    <ligand>
        <name>substrate</name>
    </ligand>
</feature>
<feature type="binding site" evidence="13">
    <location>
        <position position="769"/>
    </location>
    <ligand>
        <name>substrate</name>
    </ligand>
</feature>
<dbReference type="GO" id="GO:0016301">
    <property type="term" value="F:kinase activity"/>
    <property type="evidence" value="ECO:0007669"/>
    <property type="project" value="UniProtKB-UniRule"/>
</dbReference>
<sequence length="875" mass="98246">MSKKYVYLFSEGNETMRELLGGKGANLAEMMTLGMPVPYGFTVTTEVCNQYYADEEKINDEIRKQIFEYLMKLEELSNKQFGDPKNPLLVSVRSGARASMPGMMDTILNLGMNDEVVEGVAALTDNPRFAYDSYRRFIQMFADVVMGLNKAKFEEIIDEIKEKKKIKEDLDLDAEDMKELVKRFKAFYQDCLHEDFPQDPREQLYRAIEAVFRSWNNQRAIFYRKMNDIPSDWGTAVNVQMMVFGNMGNDCGTGVAFTRNPSTGENKLYGEFLMNAQGEDVVAGIRTPQKIDQLKEVAPEAYERFVEICSILEKHYKNMQDMEFTIEKGKLFMLQTRNGKRTAASALKIACDMVDEGMITKEEALMMVEPKQLDSLLHPRFDDEDLKSAKPIASALPASPGAACGHIVFSAEEAIAETAVGNKVILVRLETSPEDIEGMHVSEGILTVRGGMTSHAAVVARGMGACCVSGCGEIKINEEEKYFEVGGQRYNKGDYISLDGSTGNVYGRQIKTVPAEISGDFERFMTWADEVRVLKVRTNADTPKDAQQAVKFGAEGIGLVRTEHMFFEGDRIKAVREMIVSKTEGQRRKALAKLLPMQRSDFEGIYEAMEGRPVTIRYLDPPLHEFLPTSSYDITQLAKDMKIDLNELRAVITSLHEFNPMMGHRGCRLAISYPEIAEMQTTAVMEAAINVMRKHSDWTMEPEIMIPLVGDKAELKYVKNVVVRTADEILAREKVDMKYHVGTMIEIPRAALLADEIAKEAEFFSFGTNDLTQMTFGFSRDDAGGFLNDYYEKKIFEQDPFARIDQKGVGKLIQLAAEGGRSTRPDIKLGICGEHGGDPSSIEFCHRMGLTYVSCSPFRVPIARLAAAQAAIKNR</sequence>
<dbReference type="eggNOG" id="COG1080">
    <property type="taxonomic scope" value="Bacteria"/>
</dbReference>
<evidence type="ECO:0000256" key="14">
    <source>
        <dbReference type="PIRSR" id="PIRSR000853-3"/>
    </source>
</evidence>
<dbReference type="NCBIfam" id="NF004531">
    <property type="entry name" value="PRK05878.1"/>
    <property type="match status" value="1"/>
</dbReference>
<evidence type="ECO:0000259" key="16">
    <source>
        <dbReference type="Pfam" id="PF00391"/>
    </source>
</evidence>
<dbReference type="EC" id="2.7.9.1" evidence="3 11"/>
<dbReference type="EMBL" id="ABAW02000021">
    <property type="protein sequence ID" value="EDP10993.1"/>
    <property type="molecule type" value="Genomic_DNA"/>
</dbReference>
<reference evidence="19 20" key="2">
    <citation type="submission" date="2007-09" db="EMBL/GenBank/DDBJ databases">
        <authorList>
            <person name="Fulton L."/>
            <person name="Clifton S."/>
            <person name="Fulton B."/>
            <person name="Xu J."/>
            <person name="Minx P."/>
            <person name="Pepin K.H."/>
            <person name="Johnson M."/>
            <person name="Thiruvilangam P."/>
            <person name="Bhonagiri V."/>
            <person name="Nash W.E."/>
            <person name="Mardis E.R."/>
            <person name="Wilson R.K."/>
        </authorList>
    </citation>
    <scope>NUCLEOTIDE SEQUENCE [LARGE SCALE GENOMIC DNA]</scope>
    <source>
        <strain evidence="19 20">DSM 3991</strain>
    </source>
</reference>
<evidence type="ECO:0000313" key="20">
    <source>
        <dbReference type="Proteomes" id="UP000004090"/>
    </source>
</evidence>
<dbReference type="Pfam" id="PF00391">
    <property type="entry name" value="PEP-utilizers"/>
    <property type="match status" value="1"/>
</dbReference>
<keyword evidence="10 14" id="KW-0460">Magnesium</keyword>
<dbReference type="Gene3D" id="3.50.30.10">
    <property type="entry name" value="Phosphohistidine domain"/>
    <property type="match status" value="1"/>
</dbReference>
<name>A8RD53_9FIRM</name>
<feature type="binding site" evidence="13">
    <location>
        <position position="561"/>
    </location>
    <ligand>
        <name>substrate</name>
    </ligand>
</feature>
<reference evidence="19 20" key="1">
    <citation type="submission" date="2007-09" db="EMBL/GenBank/DDBJ databases">
        <title>Draft genome sequence of Eubacterium dolichum (DSM 3991).</title>
        <authorList>
            <person name="Sudarsanam P."/>
            <person name="Ley R."/>
            <person name="Guruge J."/>
            <person name="Turnbaugh P.J."/>
            <person name="Mahowald M."/>
            <person name="Liep D."/>
            <person name="Gordon J."/>
        </authorList>
    </citation>
    <scope>NUCLEOTIDE SEQUENCE [LARGE SCALE GENOMIC DNA]</scope>
    <source>
        <strain evidence="19 20">DSM 3991</strain>
    </source>
</reference>
<dbReference type="SUPFAM" id="SSF56059">
    <property type="entry name" value="Glutathione synthetase ATP-binding domain-like"/>
    <property type="match status" value="1"/>
</dbReference>
<evidence type="ECO:0000256" key="2">
    <source>
        <dbReference type="ARBA" id="ARBA00007837"/>
    </source>
</evidence>
<dbReference type="GO" id="GO:0005524">
    <property type="term" value="F:ATP binding"/>
    <property type="evidence" value="ECO:0007669"/>
    <property type="project" value="UniProtKB-UniRule"/>
</dbReference>
<evidence type="ECO:0000256" key="11">
    <source>
        <dbReference type="PIRNR" id="PIRNR000853"/>
    </source>
</evidence>
<feature type="coiled-coil region" evidence="15">
    <location>
        <begin position="150"/>
        <end position="180"/>
    </location>
</feature>
<dbReference type="GO" id="GO:0050242">
    <property type="term" value="F:pyruvate, phosphate dikinase activity"/>
    <property type="evidence" value="ECO:0007669"/>
    <property type="project" value="UniProtKB-UniRule"/>
</dbReference>
<dbReference type="GeneID" id="92793713"/>
<evidence type="ECO:0000256" key="9">
    <source>
        <dbReference type="ARBA" id="ARBA00022840"/>
    </source>
</evidence>
<evidence type="ECO:0000256" key="7">
    <source>
        <dbReference type="ARBA" id="ARBA00022741"/>
    </source>
</evidence>
<proteinExistence type="inferred from homology"/>
<dbReference type="InterPro" id="IPR008279">
    <property type="entry name" value="PEP-util_enz_mobile_dom"/>
</dbReference>
<dbReference type="InterPro" id="IPR015813">
    <property type="entry name" value="Pyrv/PenolPyrv_kinase-like_dom"/>
</dbReference>
<dbReference type="FunFam" id="3.30.470.20:FF:000038">
    <property type="entry name" value="Pyruvate, phosphate dikinase, chloroplastic"/>
    <property type="match status" value="1"/>
</dbReference>
<evidence type="ECO:0000256" key="3">
    <source>
        <dbReference type="ARBA" id="ARBA00011994"/>
    </source>
</evidence>
<evidence type="ECO:0000256" key="6">
    <source>
        <dbReference type="ARBA" id="ARBA00022723"/>
    </source>
</evidence>
<evidence type="ECO:0000259" key="17">
    <source>
        <dbReference type="Pfam" id="PF01326"/>
    </source>
</evidence>